<dbReference type="EMBL" id="KQ977329">
    <property type="protein sequence ID" value="KYN03553.1"/>
    <property type="molecule type" value="Genomic_DNA"/>
</dbReference>
<feature type="transmembrane region" description="Helical" evidence="1">
    <location>
        <begin position="15"/>
        <end position="32"/>
    </location>
</feature>
<evidence type="ECO:0000256" key="1">
    <source>
        <dbReference type="SAM" id="Phobius"/>
    </source>
</evidence>
<keyword evidence="1" id="KW-0472">Membrane</keyword>
<dbReference type="SUPFAM" id="SSF55961">
    <property type="entry name" value="Bet v1-like"/>
    <property type="match status" value="1"/>
</dbReference>
<keyword evidence="3" id="KW-1185">Reference proteome</keyword>
<organism evidence="2 3">
    <name type="scientific">Cyphomyrmex costatus</name>
    <dbReference type="NCBI Taxonomy" id="456900"/>
    <lineage>
        <taxon>Eukaryota</taxon>
        <taxon>Metazoa</taxon>
        <taxon>Ecdysozoa</taxon>
        <taxon>Arthropoda</taxon>
        <taxon>Hexapoda</taxon>
        <taxon>Insecta</taxon>
        <taxon>Pterygota</taxon>
        <taxon>Neoptera</taxon>
        <taxon>Endopterygota</taxon>
        <taxon>Hymenoptera</taxon>
        <taxon>Apocrita</taxon>
        <taxon>Aculeata</taxon>
        <taxon>Formicoidea</taxon>
        <taxon>Formicidae</taxon>
        <taxon>Myrmicinae</taxon>
        <taxon>Cyphomyrmex</taxon>
    </lineage>
</organism>
<name>A0A195CS41_9HYME</name>
<keyword evidence="1" id="KW-1133">Transmembrane helix</keyword>
<protein>
    <submittedName>
        <fullName evidence="2">Uncharacterized protein</fullName>
    </submittedName>
</protein>
<feature type="non-terminal residue" evidence="2">
    <location>
        <position position="1"/>
    </location>
</feature>
<accession>A0A195CS41</accession>
<gene>
    <name evidence="2" type="ORF">ALC62_05680</name>
</gene>
<evidence type="ECO:0000313" key="2">
    <source>
        <dbReference type="EMBL" id="KYN03553.1"/>
    </source>
</evidence>
<reference evidence="2 3" key="1">
    <citation type="submission" date="2016-03" db="EMBL/GenBank/DDBJ databases">
        <title>Cyphomyrmex costatus WGS genome.</title>
        <authorList>
            <person name="Nygaard S."/>
            <person name="Hu H."/>
            <person name="Boomsma J."/>
            <person name="Zhang G."/>
        </authorList>
    </citation>
    <scope>NUCLEOTIDE SEQUENCE [LARGE SCALE GENOMIC DNA]</scope>
    <source>
        <strain evidence="2">MS0001</strain>
        <tissue evidence="2">Whole body</tissue>
    </source>
</reference>
<proteinExistence type="predicted"/>
<keyword evidence="1" id="KW-0812">Transmembrane</keyword>
<dbReference type="Proteomes" id="UP000078542">
    <property type="component" value="Unassembled WGS sequence"/>
</dbReference>
<evidence type="ECO:0000313" key="3">
    <source>
        <dbReference type="Proteomes" id="UP000078542"/>
    </source>
</evidence>
<sequence length="195" mass="23152">TQKMSFNPMKWKTRSILHSILGALLLYILFVYKKKHQVVFEGIINKSDPRLVWEFMADFSNMKKLNPTIEDFTVLDEGGNYDHWKYSVRYTEHLSHLPMIRNVAHGHYAVKPDNNGYVINSRHLTCFFLDFGCLESISQFRYEVDGTEDTRCIETVQYECPIVFSLLCHKEVMYQRKEILKRLKSEFAINNRREN</sequence>
<dbReference type="AlphaFoldDB" id="A0A195CS41"/>